<comment type="cofactor">
    <cofactor evidence="1 5">
        <name>Zn(2+)</name>
        <dbReference type="ChEBI" id="CHEBI:29105"/>
    </cofactor>
</comment>
<dbReference type="Pfam" id="PF08240">
    <property type="entry name" value="ADH_N"/>
    <property type="match status" value="1"/>
</dbReference>
<evidence type="ECO:0000256" key="3">
    <source>
        <dbReference type="ARBA" id="ARBA00022833"/>
    </source>
</evidence>
<dbReference type="RefSeq" id="WP_009744247.1">
    <property type="nucleotide sequence ID" value="NZ_CP017298.1"/>
</dbReference>
<gene>
    <name evidence="7" type="ORF">BH719_07635</name>
</gene>
<name>A0A1D8B3K3_9ACTO</name>
<dbReference type="KEGG" id="phon:BH719_07635"/>
<dbReference type="InterPro" id="IPR036291">
    <property type="entry name" value="NAD(P)-bd_dom_sf"/>
</dbReference>
<dbReference type="Pfam" id="PF00107">
    <property type="entry name" value="ADH_zinc_N"/>
    <property type="match status" value="1"/>
</dbReference>
<accession>A0A1D8B3K3</accession>
<dbReference type="SUPFAM" id="SSF50129">
    <property type="entry name" value="GroES-like"/>
    <property type="match status" value="1"/>
</dbReference>
<dbReference type="AlphaFoldDB" id="A0A1D8B3K3"/>
<dbReference type="InterPro" id="IPR002328">
    <property type="entry name" value="ADH_Zn_CS"/>
</dbReference>
<dbReference type="InterPro" id="IPR013149">
    <property type="entry name" value="ADH-like_C"/>
</dbReference>
<dbReference type="Proteomes" id="UP000095214">
    <property type="component" value="Chromosome"/>
</dbReference>
<dbReference type="GO" id="GO:0016491">
    <property type="term" value="F:oxidoreductase activity"/>
    <property type="evidence" value="ECO:0007669"/>
    <property type="project" value="UniProtKB-KW"/>
</dbReference>
<dbReference type="SMART" id="SM00829">
    <property type="entry name" value="PKS_ER"/>
    <property type="match status" value="1"/>
</dbReference>
<keyword evidence="4" id="KW-0560">Oxidoreductase</keyword>
<dbReference type="PANTHER" id="PTHR42813:SF2">
    <property type="entry name" value="DEHYDROGENASE, ZINC-CONTAINING, PUTATIVE (AFU_ORTHOLOGUE AFUA_2G02810)-RELATED"/>
    <property type="match status" value="1"/>
</dbReference>
<dbReference type="PANTHER" id="PTHR42813">
    <property type="entry name" value="ZINC-TYPE ALCOHOL DEHYDROGENASE-LIKE"/>
    <property type="match status" value="1"/>
</dbReference>
<keyword evidence="2 5" id="KW-0479">Metal-binding</keyword>
<protein>
    <submittedName>
        <fullName evidence="7">IMP dehydrogenase</fullName>
    </submittedName>
</protein>
<organism evidence="7 8">
    <name type="scientific">Pauljensenia hongkongensis</name>
    <dbReference type="NCBI Taxonomy" id="178339"/>
    <lineage>
        <taxon>Bacteria</taxon>
        <taxon>Bacillati</taxon>
        <taxon>Actinomycetota</taxon>
        <taxon>Actinomycetes</taxon>
        <taxon>Actinomycetales</taxon>
        <taxon>Actinomycetaceae</taxon>
        <taxon>Pauljensenia</taxon>
    </lineage>
</organism>
<dbReference type="InterPro" id="IPR011032">
    <property type="entry name" value="GroES-like_sf"/>
</dbReference>
<dbReference type="SUPFAM" id="SSF51735">
    <property type="entry name" value="NAD(P)-binding Rossmann-fold domains"/>
    <property type="match status" value="1"/>
</dbReference>
<dbReference type="STRING" id="178339.BH719_07635"/>
<sequence length="346" mass="35902">MRAVVMEAPGRIVIEDIDAPKVLDPTDAVIELAATCICGSDLWPFRGAQPVDHQYMGHEYIGEVVETGPAVKKVAPGDFVVGSFCISCGECEICRAGYPSRCPVAAAAGDPFIGARSNGTQAEFARVPFADGTLVKTPAPPSPELIPHLLAASDVLGTGWFAADSAGAGPGTTIVVIGDGAVGLGAIIGAKQLGAERIIAMSRHPQRQALAREFGATDIVEERGEAGVARVREMTGGYGAHGAVEAVGNETAFQQALGCVRPGGHLGFVGVPHGVSLDMGQMFGAEVHIFGGPAPVREYLPQMIDLIYKGEIFPGKVFDKVLPLADAAEGYAAMDQRSATKVLLTV</sequence>
<reference evidence="7 8" key="1">
    <citation type="submission" date="2016-09" db="EMBL/GenBank/DDBJ databases">
        <title>Complete genome sequence of Actinomyces hongkongensis HKU8.</title>
        <authorList>
            <person name="Gao Y.-X."/>
            <person name="Zhou Y.-Y."/>
            <person name="Xie Y."/>
            <person name="Wang M."/>
            <person name="Wang S.-J."/>
            <person name="Shen S.-G."/>
        </authorList>
    </citation>
    <scope>NUCLEOTIDE SEQUENCE [LARGE SCALE GENOMIC DNA]</scope>
    <source>
        <strain evidence="7 8">HKU8</strain>
    </source>
</reference>
<dbReference type="InterPro" id="IPR013154">
    <property type="entry name" value="ADH-like_N"/>
</dbReference>
<evidence type="ECO:0000256" key="4">
    <source>
        <dbReference type="ARBA" id="ARBA00023002"/>
    </source>
</evidence>
<evidence type="ECO:0000259" key="6">
    <source>
        <dbReference type="SMART" id="SM00829"/>
    </source>
</evidence>
<proteinExistence type="inferred from homology"/>
<dbReference type="Gene3D" id="3.40.50.720">
    <property type="entry name" value="NAD(P)-binding Rossmann-like Domain"/>
    <property type="match status" value="1"/>
</dbReference>
<feature type="domain" description="Enoyl reductase (ER)" evidence="6">
    <location>
        <begin position="10"/>
        <end position="344"/>
    </location>
</feature>
<keyword evidence="3 5" id="KW-0862">Zinc</keyword>
<evidence type="ECO:0000256" key="5">
    <source>
        <dbReference type="RuleBase" id="RU361277"/>
    </source>
</evidence>
<comment type="similarity">
    <text evidence="5">Belongs to the zinc-containing alcohol dehydrogenase family.</text>
</comment>
<dbReference type="OrthoDB" id="241504at2"/>
<keyword evidence="8" id="KW-1185">Reference proteome</keyword>
<dbReference type="InterPro" id="IPR020843">
    <property type="entry name" value="ER"/>
</dbReference>
<dbReference type="PROSITE" id="PS00059">
    <property type="entry name" value="ADH_ZINC"/>
    <property type="match status" value="1"/>
</dbReference>
<evidence type="ECO:0000256" key="2">
    <source>
        <dbReference type="ARBA" id="ARBA00022723"/>
    </source>
</evidence>
<dbReference type="Gene3D" id="3.90.180.10">
    <property type="entry name" value="Medium-chain alcohol dehydrogenases, catalytic domain"/>
    <property type="match status" value="1"/>
</dbReference>
<evidence type="ECO:0000256" key="1">
    <source>
        <dbReference type="ARBA" id="ARBA00001947"/>
    </source>
</evidence>
<evidence type="ECO:0000313" key="8">
    <source>
        <dbReference type="Proteomes" id="UP000095214"/>
    </source>
</evidence>
<dbReference type="EMBL" id="CP017298">
    <property type="protein sequence ID" value="AOS47728.1"/>
    <property type="molecule type" value="Genomic_DNA"/>
</dbReference>
<dbReference type="GO" id="GO:0008270">
    <property type="term" value="F:zinc ion binding"/>
    <property type="evidence" value="ECO:0007669"/>
    <property type="project" value="InterPro"/>
</dbReference>
<evidence type="ECO:0000313" key="7">
    <source>
        <dbReference type="EMBL" id="AOS47728.1"/>
    </source>
</evidence>